<organism evidence="2 3">
    <name type="scientific">Bremia lactucae</name>
    <name type="common">Lettuce downy mildew</name>
    <dbReference type="NCBI Taxonomy" id="4779"/>
    <lineage>
        <taxon>Eukaryota</taxon>
        <taxon>Sar</taxon>
        <taxon>Stramenopiles</taxon>
        <taxon>Oomycota</taxon>
        <taxon>Peronosporomycetes</taxon>
        <taxon>Peronosporales</taxon>
        <taxon>Peronosporaceae</taxon>
        <taxon>Bremia</taxon>
    </lineage>
</organism>
<dbReference type="KEGG" id="blac:94353439"/>
<evidence type="ECO:0000256" key="1">
    <source>
        <dbReference type="SAM" id="MobiDB-lite"/>
    </source>
</evidence>
<protein>
    <submittedName>
        <fullName evidence="2">Uncharacterized protein</fullName>
    </submittedName>
</protein>
<sequence length="86" mass="9921">MPASQPNQIHVLVVLPNEVPLTISPNSDEARFVESMSLSPRHLRGMNKSSHSRKQSAQSSKAILTPHRLLFWKARLVWERRKWHST</sequence>
<dbReference type="EMBL" id="SHOA02000019">
    <property type="protein sequence ID" value="TDH69958.1"/>
    <property type="molecule type" value="Genomic_DNA"/>
</dbReference>
<reference evidence="2 3" key="1">
    <citation type="journal article" date="2021" name="Genome Biol.">
        <title>AFLAP: assembly-free linkage analysis pipeline using k-mers from genome sequencing data.</title>
        <authorList>
            <person name="Fletcher K."/>
            <person name="Zhang L."/>
            <person name="Gil J."/>
            <person name="Han R."/>
            <person name="Cavanaugh K."/>
            <person name="Michelmore R."/>
        </authorList>
    </citation>
    <scope>NUCLEOTIDE SEQUENCE [LARGE SCALE GENOMIC DNA]</scope>
    <source>
        <strain evidence="2 3">SF5</strain>
    </source>
</reference>
<dbReference type="GeneID" id="94353439"/>
<evidence type="ECO:0000313" key="3">
    <source>
        <dbReference type="Proteomes" id="UP000294530"/>
    </source>
</evidence>
<dbReference type="Proteomes" id="UP000294530">
    <property type="component" value="Unassembled WGS sequence"/>
</dbReference>
<dbReference type="RefSeq" id="XP_067819457.1">
    <property type="nucleotide sequence ID" value="XM_067967768.1"/>
</dbReference>
<comment type="caution">
    <text evidence="2">The sequence shown here is derived from an EMBL/GenBank/DDBJ whole genome shotgun (WGS) entry which is preliminary data.</text>
</comment>
<accession>A0A976IF22</accession>
<proteinExistence type="predicted"/>
<gene>
    <name evidence="2" type="ORF">CCR75_009729</name>
</gene>
<dbReference type="AlphaFoldDB" id="A0A976IF22"/>
<name>A0A976IF22_BRELC</name>
<feature type="region of interest" description="Disordered" evidence="1">
    <location>
        <begin position="42"/>
        <end position="61"/>
    </location>
</feature>
<feature type="compositionally biased region" description="Basic residues" evidence="1">
    <location>
        <begin position="42"/>
        <end position="54"/>
    </location>
</feature>
<keyword evidence="3" id="KW-1185">Reference proteome</keyword>
<evidence type="ECO:0000313" key="2">
    <source>
        <dbReference type="EMBL" id="TDH69958.1"/>
    </source>
</evidence>